<proteinExistence type="predicted"/>
<reference evidence="2 3" key="1">
    <citation type="journal article" date="2009" name="Nature">
        <title>The Sorghum bicolor genome and the diversification of grasses.</title>
        <authorList>
            <person name="Paterson A.H."/>
            <person name="Bowers J.E."/>
            <person name="Bruggmann R."/>
            <person name="Dubchak I."/>
            <person name="Grimwood J."/>
            <person name="Gundlach H."/>
            <person name="Haberer G."/>
            <person name="Hellsten U."/>
            <person name="Mitros T."/>
            <person name="Poliakov A."/>
            <person name="Schmutz J."/>
            <person name="Spannagl M."/>
            <person name="Tang H."/>
            <person name="Wang X."/>
            <person name="Wicker T."/>
            <person name="Bharti A.K."/>
            <person name="Chapman J."/>
            <person name="Feltus F.A."/>
            <person name="Gowik U."/>
            <person name="Grigoriev I.V."/>
            <person name="Lyons E."/>
            <person name="Maher C.A."/>
            <person name="Martis M."/>
            <person name="Narechania A."/>
            <person name="Otillar R.P."/>
            <person name="Penning B.W."/>
            <person name="Salamov A.A."/>
            <person name="Wang Y."/>
            <person name="Zhang L."/>
            <person name="Carpita N.C."/>
            <person name="Freeling M."/>
            <person name="Gingle A.R."/>
            <person name="Hash C.T."/>
            <person name="Keller B."/>
            <person name="Klein P."/>
            <person name="Kresovich S."/>
            <person name="McCann M.C."/>
            <person name="Ming R."/>
            <person name="Peterson D.G."/>
            <person name="Mehboob-ur-Rahman"/>
            <person name="Ware D."/>
            <person name="Westhoff P."/>
            <person name="Mayer K.F."/>
            <person name="Messing J."/>
            <person name="Rokhsar D.S."/>
        </authorList>
    </citation>
    <scope>NUCLEOTIDE SEQUENCE [LARGE SCALE GENOMIC DNA]</scope>
    <source>
        <strain evidence="3">cv. BTx623</strain>
    </source>
</reference>
<reference evidence="3" key="2">
    <citation type="journal article" date="2018" name="Plant J.">
        <title>The Sorghum bicolor reference genome: improved assembly, gene annotations, a transcriptome atlas, and signatures of genome organization.</title>
        <authorList>
            <person name="McCormick R.F."/>
            <person name="Truong S.K."/>
            <person name="Sreedasyam A."/>
            <person name="Jenkins J."/>
            <person name="Shu S."/>
            <person name="Sims D."/>
            <person name="Kennedy M."/>
            <person name="Amirebrahimi M."/>
            <person name="Weers B.D."/>
            <person name="McKinley B."/>
            <person name="Mattison A."/>
            <person name="Morishige D.T."/>
            <person name="Grimwood J."/>
            <person name="Schmutz J."/>
            <person name="Mullet J.E."/>
        </authorList>
    </citation>
    <scope>NUCLEOTIDE SEQUENCE [LARGE SCALE GENOMIC DNA]</scope>
    <source>
        <strain evidence="3">cv. BTx623</strain>
    </source>
</reference>
<organism evidence="2 3">
    <name type="scientific">Sorghum bicolor</name>
    <name type="common">Sorghum</name>
    <name type="synonym">Sorghum vulgare</name>
    <dbReference type="NCBI Taxonomy" id="4558"/>
    <lineage>
        <taxon>Eukaryota</taxon>
        <taxon>Viridiplantae</taxon>
        <taxon>Streptophyta</taxon>
        <taxon>Embryophyta</taxon>
        <taxon>Tracheophyta</taxon>
        <taxon>Spermatophyta</taxon>
        <taxon>Magnoliopsida</taxon>
        <taxon>Liliopsida</taxon>
        <taxon>Poales</taxon>
        <taxon>Poaceae</taxon>
        <taxon>PACMAD clade</taxon>
        <taxon>Panicoideae</taxon>
        <taxon>Andropogonodae</taxon>
        <taxon>Andropogoneae</taxon>
        <taxon>Sorghinae</taxon>
        <taxon>Sorghum</taxon>
    </lineage>
</organism>
<dbReference type="Gramene" id="OQU85138">
    <property type="protein sequence ID" value="OQU85138"/>
    <property type="gene ID" value="SORBI_3004G180066"/>
</dbReference>
<dbReference type="Proteomes" id="UP000000768">
    <property type="component" value="Chromosome 4"/>
</dbReference>
<sequence>MWPSIQNKDKSVRGGSLKRPRSLCWSTGERWYLHGFDALTWKLLACGDGGALARDKGVLQLILETDSIGVCEVMEARRQPTIIAPIIRETQGD</sequence>
<dbReference type="InParanoid" id="A0A1Z5RN68"/>
<evidence type="ECO:0000313" key="2">
    <source>
        <dbReference type="EMBL" id="OQU85138.1"/>
    </source>
</evidence>
<evidence type="ECO:0000256" key="1">
    <source>
        <dbReference type="SAM" id="MobiDB-lite"/>
    </source>
</evidence>
<accession>A0A1Z5RN68</accession>
<keyword evidence="3" id="KW-1185">Reference proteome</keyword>
<name>A0A1Z5RN68_SORBI</name>
<feature type="region of interest" description="Disordered" evidence="1">
    <location>
        <begin position="1"/>
        <end position="21"/>
    </location>
</feature>
<evidence type="ECO:0008006" key="4">
    <source>
        <dbReference type="Google" id="ProtNLM"/>
    </source>
</evidence>
<dbReference type="EMBL" id="CM000763">
    <property type="protein sequence ID" value="OQU85138.1"/>
    <property type="molecule type" value="Genomic_DNA"/>
</dbReference>
<dbReference type="AlphaFoldDB" id="A0A1Z5RN68"/>
<protein>
    <recommendedName>
        <fullName evidence="4">RNase H type-1 domain-containing protein</fullName>
    </recommendedName>
</protein>
<evidence type="ECO:0000313" key="3">
    <source>
        <dbReference type="Proteomes" id="UP000000768"/>
    </source>
</evidence>
<gene>
    <name evidence="2" type="ORF">SORBI_3004G180066</name>
</gene>